<keyword evidence="2" id="KW-1185">Reference proteome</keyword>
<dbReference type="AlphaFoldDB" id="A0AA86W6L1"/>
<reference evidence="1" key="1">
    <citation type="submission" date="2023-10" db="EMBL/GenBank/DDBJ databases">
        <authorList>
            <person name="Domelevo Entfellner J.-B."/>
        </authorList>
    </citation>
    <scope>NUCLEOTIDE SEQUENCE</scope>
</reference>
<organism evidence="1 2">
    <name type="scientific">Sphenostylis stenocarpa</name>
    <dbReference type="NCBI Taxonomy" id="92480"/>
    <lineage>
        <taxon>Eukaryota</taxon>
        <taxon>Viridiplantae</taxon>
        <taxon>Streptophyta</taxon>
        <taxon>Embryophyta</taxon>
        <taxon>Tracheophyta</taxon>
        <taxon>Spermatophyta</taxon>
        <taxon>Magnoliopsida</taxon>
        <taxon>eudicotyledons</taxon>
        <taxon>Gunneridae</taxon>
        <taxon>Pentapetalae</taxon>
        <taxon>rosids</taxon>
        <taxon>fabids</taxon>
        <taxon>Fabales</taxon>
        <taxon>Fabaceae</taxon>
        <taxon>Papilionoideae</taxon>
        <taxon>50 kb inversion clade</taxon>
        <taxon>NPAAA clade</taxon>
        <taxon>indigoferoid/millettioid clade</taxon>
        <taxon>Phaseoleae</taxon>
        <taxon>Sphenostylis</taxon>
    </lineage>
</organism>
<protein>
    <submittedName>
        <fullName evidence="1">Uncharacterized protein</fullName>
    </submittedName>
</protein>
<dbReference type="EMBL" id="OY731408">
    <property type="protein sequence ID" value="CAJ1979206.1"/>
    <property type="molecule type" value="Genomic_DNA"/>
</dbReference>
<dbReference type="Gramene" id="rna-AYBTSS11_LOCUS31419">
    <property type="protein sequence ID" value="CAJ1979206.1"/>
    <property type="gene ID" value="gene-AYBTSS11_LOCUS31419"/>
</dbReference>
<name>A0AA86W6L1_9FABA</name>
<evidence type="ECO:0000313" key="2">
    <source>
        <dbReference type="Proteomes" id="UP001189624"/>
    </source>
</evidence>
<gene>
    <name evidence="1" type="ORF">AYBTSS11_LOCUS31419</name>
</gene>
<proteinExistence type="predicted"/>
<sequence length="84" mass="9546">MKESLIFVSLKLIFHLPRASTPTSMHPLHQALQHRSHPNFNVGNEASTRLDVRKKTYTRLGVRKKAFTRLDVGKKASTHLDVGK</sequence>
<evidence type="ECO:0000313" key="1">
    <source>
        <dbReference type="EMBL" id="CAJ1979206.1"/>
    </source>
</evidence>
<accession>A0AA86W6L1</accession>
<dbReference type="Proteomes" id="UP001189624">
    <property type="component" value="Chromosome 11"/>
</dbReference>